<sequence>MPSPPPDSPALQLLQQLAAHGELLPQPGIQRRTLSLHDHWLSEEEAEEATLSFATLSSLQDYRFYLREEERFVHLLASLFRGNEILFVHPADGTVRPLVSWAEFIAVSTSGLREQTPFTLYIPSMHMLLCSAYDLNVSVYFLDDRSPIVFAELALAYGLHVL</sequence>
<comment type="caution">
    <text evidence="1">The sequence shown here is derived from an EMBL/GenBank/DDBJ whole genome shotgun (WGS) entry which is preliminary data.</text>
</comment>
<dbReference type="OrthoDB" id="981252at2"/>
<name>A0A4Z0PB66_9BACT</name>
<dbReference type="AlphaFoldDB" id="A0A4Z0PB66"/>
<protein>
    <submittedName>
        <fullName evidence="1">Uncharacterized protein</fullName>
    </submittedName>
</protein>
<dbReference type="EMBL" id="SRLA01000001">
    <property type="protein sequence ID" value="TGE09824.1"/>
    <property type="molecule type" value="Genomic_DNA"/>
</dbReference>
<gene>
    <name evidence="1" type="ORF">EU556_03065</name>
</gene>
<reference evidence="1 2" key="1">
    <citation type="submission" date="2019-04" db="EMBL/GenBank/DDBJ databases">
        <authorList>
            <person name="Feng G."/>
            <person name="Zhang J."/>
            <person name="Zhu H."/>
        </authorList>
    </citation>
    <scope>NUCLEOTIDE SEQUENCE [LARGE SCALE GENOMIC DNA]</scope>
    <source>
        <strain evidence="1 2">92R-1</strain>
    </source>
</reference>
<proteinExistence type="predicted"/>
<evidence type="ECO:0000313" key="2">
    <source>
        <dbReference type="Proteomes" id="UP000298337"/>
    </source>
</evidence>
<evidence type="ECO:0000313" key="1">
    <source>
        <dbReference type="EMBL" id="TGE09824.1"/>
    </source>
</evidence>
<organism evidence="1 2">
    <name type="scientific">Hymenobacter fodinae</name>
    <dbReference type="NCBI Taxonomy" id="2510796"/>
    <lineage>
        <taxon>Bacteria</taxon>
        <taxon>Pseudomonadati</taxon>
        <taxon>Bacteroidota</taxon>
        <taxon>Cytophagia</taxon>
        <taxon>Cytophagales</taxon>
        <taxon>Hymenobacteraceae</taxon>
        <taxon>Hymenobacter</taxon>
    </lineage>
</organism>
<keyword evidence="2" id="KW-1185">Reference proteome</keyword>
<accession>A0A4Z0PB66</accession>
<dbReference type="Proteomes" id="UP000298337">
    <property type="component" value="Unassembled WGS sequence"/>
</dbReference>
<dbReference type="RefSeq" id="WP_135430909.1">
    <property type="nucleotide sequence ID" value="NZ_SRLA01000001.1"/>
</dbReference>